<dbReference type="PROSITE" id="PS51257">
    <property type="entry name" value="PROKAR_LIPOPROTEIN"/>
    <property type="match status" value="1"/>
</dbReference>
<accession>A0ABV0LFB8</accession>
<comment type="caution">
    <text evidence="2">The sequence shown here is derived from an EMBL/GenBank/DDBJ whole genome shotgun (WGS) entry which is preliminary data.</text>
</comment>
<dbReference type="EMBL" id="JBDZYD010000006">
    <property type="protein sequence ID" value="MEQ0560989.1"/>
    <property type="molecule type" value="Genomic_DNA"/>
</dbReference>
<feature type="chain" id="PRO_5045924021" evidence="1">
    <location>
        <begin position="22"/>
        <end position="385"/>
    </location>
</feature>
<dbReference type="Proteomes" id="UP001440984">
    <property type="component" value="Unassembled WGS sequence"/>
</dbReference>
<feature type="signal peptide" evidence="1">
    <location>
        <begin position="1"/>
        <end position="21"/>
    </location>
</feature>
<protein>
    <submittedName>
        <fullName evidence="2">Uncharacterized protein</fullName>
    </submittedName>
</protein>
<keyword evidence="3" id="KW-1185">Reference proteome</keyword>
<dbReference type="RefSeq" id="WP_348952189.1">
    <property type="nucleotide sequence ID" value="NZ_JBDZYD010000006.1"/>
</dbReference>
<organism evidence="2 3">
    <name type="scientific">Amycolatopsis melonis</name>
    <dbReference type="NCBI Taxonomy" id="3156488"/>
    <lineage>
        <taxon>Bacteria</taxon>
        <taxon>Bacillati</taxon>
        <taxon>Actinomycetota</taxon>
        <taxon>Actinomycetes</taxon>
        <taxon>Pseudonocardiales</taxon>
        <taxon>Pseudonocardiaceae</taxon>
        <taxon>Amycolatopsis</taxon>
    </lineage>
</organism>
<name>A0ABV0LFB8_9PSEU</name>
<evidence type="ECO:0000256" key="1">
    <source>
        <dbReference type="SAM" id="SignalP"/>
    </source>
</evidence>
<sequence length="385" mass="40148">MTCRLVAAVVLAAFGLSACQAAPAGQPAEIPTSRADILVEKPGSEPVATYAGTPVYYACAVLTKDVVTAAGLKYVDRATVGGTRLSPGGDRPELAGTTYEPISCGVRVQRPAGRGGSDPELVLATLNVKLSSDFAWRSAALPRSGTVATAHGVRYARLAGKGDDEVTVAFDDGGHGGANAFTLTVRTFSAMTGGETALAKLVDGITRNIAAGPRSMPERSYPEPYNLVARPCDALPPEVFTAVTALPTDGLQKEIFGEGENFGVLRNAIQITCSRMSLLDRIRRDSASLTVEQTIYAEGPAIAADMTRQLCDYMATKGMGGPLAQPVGDVSCGMPGEHVTGGATVYFHLGRTVVRVSLNADTITGQPAVAKVAEGAQRIHRLLDR</sequence>
<evidence type="ECO:0000313" key="3">
    <source>
        <dbReference type="Proteomes" id="UP001440984"/>
    </source>
</evidence>
<proteinExistence type="predicted"/>
<evidence type="ECO:0000313" key="2">
    <source>
        <dbReference type="EMBL" id="MEQ0560989.1"/>
    </source>
</evidence>
<gene>
    <name evidence="2" type="ORF">ABJI51_18040</name>
</gene>
<reference evidence="2 3" key="1">
    <citation type="submission" date="2024-05" db="EMBL/GenBank/DDBJ databases">
        <authorList>
            <person name="Zhao H."/>
            <person name="Xu Y."/>
            <person name="Lin S."/>
            <person name="Spain J.C."/>
            <person name="Zhou N.-Y."/>
        </authorList>
    </citation>
    <scope>NUCLEOTIDE SEQUENCE [LARGE SCALE GENOMIC DNA]</scope>
    <source>
        <strain evidence="2 3">NEAU-NG30</strain>
    </source>
</reference>
<keyword evidence="1" id="KW-0732">Signal</keyword>